<evidence type="ECO:0000313" key="1">
    <source>
        <dbReference type="EMBL" id="MBF8177233.1"/>
    </source>
</evidence>
<protein>
    <submittedName>
        <fullName evidence="1">Uncharacterized protein</fullName>
    </submittedName>
</protein>
<comment type="caution">
    <text evidence="1">The sequence shown here is derived from an EMBL/GenBank/DDBJ whole genome shotgun (WGS) entry which is preliminary data.</text>
</comment>
<dbReference type="Proteomes" id="UP000657372">
    <property type="component" value="Unassembled WGS sequence"/>
</dbReference>
<sequence length="95" mass="10366">MASQQEFDALRIEIDKLRNAAYGASSGDLILINAILLKQAKASGNPQKYLDDIDDIARELSNGTLADPTVPEPLKQSLVERLRSAIAWAKSQASR</sequence>
<gene>
    <name evidence="1" type="ORF">IXC47_06030</name>
</gene>
<organism evidence="1 2">
    <name type="scientific">Herminiimonas contaminans</name>
    <dbReference type="NCBI Taxonomy" id="1111140"/>
    <lineage>
        <taxon>Bacteria</taxon>
        <taxon>Pseudomonadati</taxon>
        <taxon>Pseudomonadota</taxon>
        <taxon>Betaproteobacteria</taxon>
        <taxon>Burkholderiales</taxon>
        <taxon>Oxalobacteraceae</taxon>
        <taxon>Herminiimonas</taxon>
    </lineage>
</organism>
<proteinExistence type="predicted"/>
<accession>A0ABS0EQU9</accession>
<dbReference type="EMBL" id="JADOEL010000003">
    <property type="protein sequence ID" value="MBF8177233.1"/>
    <property type="molecule type" value="Genomic_DNA"/>
</dbReference>
<keyword evidence="2" id="KW-1185">Reference proteome</keyword>
<reference evidence="1 2" key="1">
    <citation type="submission" date="2020-11" db="EMBL/GenBank/DDBJ databases">
        <title>WGS of Herminiimonas contaminans strain Marseille-Q4544 isolated from planarians Schmidtea mediterranea.</title>
        <authorList>
            <person name="Kangale L."/>
        </authorList>
    </citation>
    <scope>NUCLEOTIDE SEQUENCE [LARGE SCALE GENOMIC DNA]</scope>
    <source>
        <strain evidence="1 2">Marseille-Q4544</strain>
    </source>
</reference>
<name>A0ABS0EQU9_9BURK</name>
<dbReference type="RefSeq" id="WP_195874987.1">
    <property type="nucleotide sequence ID" value="NZ_JADOEL010000003.1"/>
</dbReference>
<evidence type="ECO:0000313" key="2">
    <source>
        <dbReference type="Proteomes" id="UP000657372"/>
    </source>
</evidence>